<evidence type="ECO:0000313" key="3">
    <source>
        <dbReference type="Proteomes" id="UP000027195"/>
    </source>
</evidence>
<dbReference type="HOGENOM" id="CLU_1618754_0_0_1"/>
<feature type="region of interest" description="Disordered" evidence="1">
    <location>
        <begin position="94"/>
        <end position="164"/>
    </location>
</feature>
<name>A0A067M6N9_BOTB1</name>
<accession>A0A067M6N9</accession>
<feature type="compositionally biased region" description="Basic and acidic residues" evidence="1">
    <location>
        <begin position="124"/>
        <end position="135"/>
    </location>
</feature>
<keyword evidence="3" id="KW-1185">Reference proteome</keyword>
<dbReference type="EMBL" id="KL198111">
    <property type="protein sequence ID" value="KDQ07251.1"/>
    <property type="molecule type" value="Genomic_DNA"/>
</dbReference>
<sequence>MSLVEDRPFRQVENIQSTNIITATLATFVSAPPLRRNVLKYRFGAHSELTFSGFAVQGLREGAILIAYTSFDDITQTSSMPREIQEPLRVQTNSLDLGATSPPHIDKGSLQRLSKPFPNTLPKKVSDQSGEHPSRAETSVFGSSGGKKAARDCGTLPDEDADRL</sequence>
<gene>
    <name evidence="2" type="ORF">BOTBODRAFT_48900</name>
</gene>
<evidence type="ECO:0000256" key="1">
    <source>
        <dbReference type="SAM" id="MobiDB-lite"/>
    </source>
</evidence>
<dbReference type="AlphaFoldDB" id="A0A067M6N9"/>
<organism evidence="2 3">
    <name type="scientific">Botryobasidium botryosum (strain FD-172 SS1)</name>
    <dbReference type="NCBI Taxonomy" id="930990"/>
    <lineage>
        <taxon>Eukaryota</taxon>
        <taxon>Fungi</taxon>
        <taxon>Dikarya</taxon>
        <taxon>Basidiomycota</taxon>
        <taxon>Agaricomycotina</taxon>
        <taxon>Agaricomycetes</taxon>
        <taxon>Cantharellales</taxon>
        <taxon>Botryobasidiaceae</taxon>
        <taxon>Botryobasidium</taxon>
    </lineage>
</organism>
<dbReference type="InParanoid" id="A0A067M6N9"/>
<dbReference type="Proteomes" id="UP000027195">
    <property type="component" value="Unassembled WGS sequence"/>
</dbReference>
<proteinExistence type="predicted"/>
<reference evidence="3" key="1">
    <citation type="journal article" date="2014" name="Proc. Natl. Acad. Sci. U.S.A.">
        <title>Extensive sampling of basidiomycete genomes demonstrates inadequacy of the white-rot/brown-rot paradigm for wood decay fungi.</title>
        <authorList>
            <person name="Riley R."/>
            <person name="Salamov A.A."/>
            <person name="Brown D.W."/>
            <person name="Nagy L.G."/>
            <person name="Floudas D."/>
            <person name="Held B.W."/>
            <person name="Levasseur A."/>
            <person name="Lombard V."/>
            <person name="Morin E."/>
            <person name="Otillar R."/>
            <person name="Lindquist E.A."/>
            <person name="Sun H."/>
            <person name="LaButti K.M."/>
            <person name="Schmutz J."/>
            <person name="Jabbour D."/>
            <person name="Luo H."/>
            <person name="Baker S.E."/>
            <person name="Pisabarro A.G."/>
            <person name="Walton J.D."/>
            <person name="Blanchette R.A."/>
            <person name="Henrissat B."/>
            <person name="Martin F."/>
            <person name="Cullen D."/>
            <person name="Hibbett D.S."/>
            <person name="Grigoriev I.V."/>
        </authorList>
    </citation>
    <scope>NUCLEOTIDE SEQUENCE [LARGE SCALE GENOMIC DNA]</scope>
    <source>
        <strain evidence="3">FD-172 SS1</strain>
    </source>
</reference>
<protein>
    <submittedName>
        <fullName evidence="2">Uncharacterized protein</fullName>
    </submittedName>
</protein>
<evidence type="ECO:0000313" key="2">
    <source>
        <dbReference type="EMBL" id="KDQ07251.1"/>
    </source>
</evidence>